<organism evidence="2 3">
    <name type="scientific">Lentzea kristufekii</name>
    <dbReference type="NCBI Taxonomy" id="3095430"/>
    <lineage>
        <taxon>Bacteria</taxon>
        <taxon>Bacillati</taxon>
        <taxon>Actinomycetota</taxon>
        <taxon>Actinomycetes</taxon>
        <taxon>Pseudonocardiales</taxon>
        <taxon>Pseudonocardiaceae</taxon>
        <taxon>Lentzea</taxon>
    </lineage>
</organism>
<sequence length="280" mass="29486">MTSMLPPTRDLPPGRQARIRAEVERAVAGRRRRLLFPILAGATAVAAVVVSVLTLQPAPPPAPAVHITSPPPATPTSASTGFGVPQEEVEAVETGCMKSTGLQGKAKLHQLLDEQTRWALLYTEKEVLLCSIGAGGKDYRAGFGKRAVQLLPGHFSVESGSATAGGMHLGPAYAGAPGYREAAGRIDSKVARVTVTADGDTVDAKIANGTYALRIYYPPSWTIPEGVPDPVVRAYDAAGTLLGTSSDLLNACFFDPATGEVVYGDQRKPRDQCQPASPWK</sequence>
<name>A0ABU4TZ29_9PSEU</name>
<evidence type="ECO:0000313" key="3">
    <source>
        <dbReference type="Proteomes" id="UP001271792"/>
    </source>
</evidence>
<keyword evidence="1" id="KW-1133">Transmembrane helix</keyword>
<dbReference type="EMBL" id="JAXAVV010000014">
    <property type="protein sequence ID" value="MDX8053127.1"/>
    <property type="molecule type" value="Genomic_DNA"/>
</dbReference>
<protein>
    <submittedName>
        <fullName evidence="2">Uncharacterized protein</fullName>
    </submittedName>
</protein>
<keyword evidence="1" id="KW-0472">Membrane</keyword>
<gene>
    <name evidence="2" type="ORF">SK571_27430</name>
</gene>
<keyword evidence="1" id="KW-0812">Transmembrane</keyword>
<feature type="transmembrane region" description="Helical" evidence="1">
    <location>
        <begin position="34"/>
        <end position="55"/>
    </location>
</feature>
<evidence type="ECO:0000256" key="1">
    <source>
        <dbReference type="SAM" id="Phobius"/>
    </source>
</evidence>
<evidence type="ECO:0000313" key="2">
    <source>
        <dbReference type="EMBL" id="MDX8053127.1"/>
    </source>
</evidence>
<dbReference type="RefSeq" id="WP_319986968.1">
    <property type="nucleotide sequence ID" value="NZ_JAXAVV010000014.1"/>
</dbReference>
<comment type="caution">
    <text evidence="2">The sequence shown here is derived from an EMBL/GenBank/DDBJ whole genome shotgun (WGS) entry which is preliminary data.</text>
</comment>
<reference evidence="2 3" key="1">
    <citation type="submission" date="2023-11" db="EMBL/GenBank/DDBJ databases">
        <title>Lentzea sokolovensis, sp. nov., Lentzea kristufkii, sp. nov., and Lentzea miocenensis, sp. nov., rare actinobacteria from Sokolov Coal Basin, Miocene lacustrine sediment, Czech Republic.</title>
        <authorList>
            <person name="Lara A."/>
            <person name="Kotroba L."/>
            <person name="Nouioui I."/>
            <person name="Neumann-Schaal M."/>
            <person name="Mast Y."/>
            <person name="Chronakova A."/>
        </authorList>
    </citation>
    <scope>NUCLEOTIDE SEQUENCE [LARGE SCALE GENOMIC DNA]</scope>
    <source>
        <strain evidence="2 3">BCCO 10_0798</strain>
    </source>
</reference>
<dbReference type="Proteomes" id="UP001271792">
    <property type="component" value="Unassembled WGS sequence"/>
</dbReference>
<accession>A0ABU4TZ29</accession>
<keyword evidence="3" id="KW-1185">Reference proteome</keyword>
<proteinExistence type="predicted"/>